<dbReference type="PANTHER" id="PTHR43434">
    <property type="entry name" value="PHOSPHOGLYCOLATE PHOSPHATASE"/>
    <property type="match status" value="1"/>
</dbReference>
<gene>
    <name evidence="1" type="ORF">ELX58_05145</name>
</gene>
<dbReference type="OrthoDB" id="9792518at2"/>
<dbReference type="RefSeq" id="WP_133442086.1">
    <property type="nucleotide sequence ID" value="NZ_CP034726.1"/>
</dbReference>
<dbReference type="EMBL" id="CP034726">
    <property type="protein sequence ID" value="QBP18527.1"/>
    <property type="molecule type" value="Genomic_DNA"/>
</dbReference>
<dbReference type="SFLD" id="SFLDG01129">
    <property type="entry name" value="C1.5:_HAD__Beta-PGM__Phosphata"/>
    <property type="match status" value="1"/>
</dbReference>
<dbReference type="SFLD" id="SFLDS00003">
    <property type="entry name" value="Haloacid_Dehalogenase"/>
    <property type="match status" value="1"/>
</dbReference>
<evidence type="ECO:0000313" key="1">
    <source>
        <dbReference type="EMBL" id="QBP18527.1"/>
    </source>
</evidence>
<dbReference type="InterPro" id="IPR023214">
    <property type="entry name" value="HAD_sf"/>
</dbReference>
<dbReference type="SUPFAM" id="SSF56784">
    <property type="entry name" value="HAD-like"/>
    <property type="match status" value="1"/>
</dbReference>
<organism evidence="1 2">
    <name type="scientific">Acetilactobacillus jinshanensis</name>
    <dbReference type="NCBI Taxonomy" id="1720083"/>
    <lineage>
        <taxon>Bacteria</taxon>
        <taxon>Bacillati</taxon>
        <taxon>Bacillota</taxon>
        <taxon>Bacilli</taxon>
        <taxon>Lactobacillales</taxon>
        <taxon>Lactobacillaceae</taxon>
        <taxon>Acetilactobacillus</taxon>
    </lineage>
</organism>
<accession>A0A4P6ZLT3</accession>
<dbReference type="GO" id="GO:0005829">
    <property type="term" value="C:cytosol"/>
    <property type="evidence" value="ECO:0007669"/>
    <property type="project" value="TreeGrafter"/>
</dbReference>
<dbReference type="InterPro" id="IPR050155">
    <property type="entry name" value="HAD-like_hydrolase_sf"/>
</dbReference>
<dbReference type="GO" id="GO:0006281">
    <property type="term" value="P:DNA repair"/>
    <property type="evidence" value="ECO:0007669"/>
    <property type="project" value="TreeGrafter"/>
</dbReference>
<dbReference type="NCBIfam" id="TIGR01509">
    <property type="entry name" value="HAD-SF-IA-v3"/>
    <property type="match status" value="1"/>
</dbReference>
<dbReference type="NCBIfam" id="TIGR01549">
    <property type="entry name" value="HAD-SF-IA-v1"/>
    <property type="match status" value="1"/>
</dbReference>
<dbReference type="Proteomes" id="UP000294321">
    <property type="component" value="Chromosome"/>
</dbReference>
<dbReference type="Pfam" id="PF13419">
    <property type="entry name" value="HAD_2"/>
    <property type="match status" value="1"/>
</dbReference>
<protein>
    <submittedName>
        <fullName evidence="1">HAD family hydrolase</fullName>
    </submittedName>
</protein>
<dbReference type="PANTHER" id="PTHR43434:SF1">
    <property type="entry name" value="PHOSPHOGLYCOLATE PHOSPHATASE"/>
    <property type="match status" value="1"/>
</dbReference>
<sequence length="209" mass="23820">MQYQAILFDIDGTLIDSFPPYAKVMTNVLAIHNKPISVEQLKKTFSMTLDRAFKYLRIPESLQDQFEMEYLNEKARLNLKPVLFKGISHVFKSLNQKTLPGIAIVTSGGDQEVNELLNAYPFMKKIWTAVTADTIPYHKPEPEPLLHAVNQMGINPKHALYIGDALVDMNAAKNAKMDFGIAGWGADPKVHFTQYRYCFKQPRDILKLF</sequence>
<dbReference type="InterPro" id="IPR036412">
    <property type="entry name" value="HAD-like_sf"/>
</dbReference>
<dbReference type="GO" id="GO:0008967">
    <property type="term" value="F:phosphoglycolate phosphatase activity"/>
    <property type="evidence" value="ECO:0007669"/>
    <property type="project" value="TreeGrafter"/>
</dbReference>
<dbReference type="InterPro" id="IPR023198">
    <property type="entry name" value="PGP-like_dom2"/>
</dbReference>
<dbReference type="Gene3D" id="1.10.150.240">
    <property type="entry name" value="Putative phosphatase, domain 2"/>
    <property type="match status" value="1"/>
</dbReference>
<evidence type="ECO:0000313" key="2">
    <source>
        <dbReference type="Proteomes" id="UP000294321"/>
    </source>
</evidence>
<proteinExistence type="predicted"/>
<keyword evidence="1" id="KW-0378">Hydrolase</keyword>
<name>A0A4P6ZLT3_9LACO</name>
<dbReference type="InterPro" id="IPR006439">
    <property type="entry name" value="HAD-SF_hydro_IA"/>
</dbReference>
<dbReference type="KEGG" id="lji:ELX58_05145"/>
<dbReference type="AlphaFoldDB" id="A0A4P6ZLT3"/>
<dbReference type="Gene3D" id="3.40.50.1000">
    <property type="entry name" value="HAD superfamily/HAD-like"/>
    <property type="match status" value="1"/>
</dbReference>
<reference evidence="2" key="1">
    <citation type="submission" date="2018-12" db="EMBL/GenBank/DDBJ databases">
        <title>A new species of lactobacillus.</title>
        <authorList>
            <person name="Jian Y."/>
            <person name="Xin L."/>
            <person name="Hong Z.J."/>
            <person name="Ming L.Z."/>
            <person name="Hong X.Z."/>
        </authorList>
    </citation>
    <scope>NUCLEOTIDE SEQUENCE [LARGE SCALE GENOMIC DNA]</scope>
    <source>
        <strain evidence="2">HSLZ-75</strain>
    </source>
</reference>
<keyword evidence="2" id="KW-1185">Reference proteome</keyword>
<dbReference type="InterPro" id="IPR041492">
    <property type="entry name" value="HAD_2"/>
</dbReference>